<dbReference type="AlphaFoldDB" id="A0A2I1CGA7"/>
<dbReference type="InterPro" id="IPR016197">
    <property type="entry name" value="Chromo-like_dom_sf"/>
</dbReference>
<dbReference type="OMA" id="NTESVEC"/>
<dbReference type="OrthoDB" id="3647690at2759"/>
<accession>A0A2I1CGA7</accession>
<dbReference type="RefSeq" id="XP_024685223.1">
    <property type="nucleotide sequence ID" value="XM_024832475.1"/>
</dbReference>
<gene>
    <name evidence="3" type="ORF">P174DRAFT_84534</name>
</gene>
<dbReference type="GeneID" id="36539813"/>
<feature type="region of interest" description="Disordered" evidence="2">
    <location>
        <begin position="250"/>
        <end position="305"/>
    </location>
</feature>
<feature type="compositionally biased region" description="Polar residues" evidence="2">
    <location>
        <begin position="276"/>
        <end position="305"/>
    </location>
</feature>
<reference evidence="4" key="1">
    <citation type="journal article" date="2018" name="Proc. Natl. Acad. Sci. U.S.A.">
        <title>Linking secondary metabolites to gene clusters through genome sequencing of six diverse Aspergillus species.</title>
        <authorList>
            <person name="Kaerboelling I."/>
            <person name="Vesth T.C."/>
            <person name="Frisvad J.C."/>
            <person name="Nybo J.L."/>
            <person name="Theobald S."/>
            <person name="Kuo A."/>
            <person name="Bowyer P."/>
            <person name="Matsuda Y."/>
            <person name="Mondo S."/>
            <person name="Lyhne E.K."/>
            <person name="Kogle M.E."/>
            <person name="Clum A."/>
            <person name="Lipzen A."/>
            <person name="Salamov A."/>
            <person name="Ngan C.Y."/>
            <person name="Daum C."/>
            <person name="Chiniquy J."/>
            <person name="Barry K."/>
            <person name="LaButti K."/>
            <person name="Haridas S."/>
            <person name="Simmons B.A."/>
            <person name="Magnuson J.K."/>
            <person name="Mortensen U.H."/>
            <person name="Larsen T.O."/>
            <person name="Grigoriev I.V."/>
            <person name="Baker S.E."/>
            <person name="Andersen M.R."/>
        </authorList>
    </citation>
    <scope>NUCLEOTIDE SEQUENCE [LARGE SCALE GENOMIC DNA]</scope>
    <source>
        <strain evidence="4">IBT 16806</strain>
    </source>
</reference>
<feature type="region of interest" description="Disordered" evidence="2">
    <location>
        <begin position="1"/>
        <end position="25"/>
    </location>
</feature>
<comment type="subunit">
    <text evidence="1">Component of the NuA4 histone acetyltransferase complex.</text>
</comment>
<feature type="compositionally biased region" description="Polar residues" evidence="2">
    <location>
        <begin position="164"/>
        <end position="173"/>
    </location>
</feature>
<dbReference type="STRING" id="1392255.A0A2I1CGA7"/>
<protein>
    <recommendedName>
        <fullName evidence="5">Chromo domain-containing protein</fullName>
    </recommendedName>
</protein>
<proteinExistence type="predicted"/>
<dbReference type="Proteomes" id="UP000234474">
    <property type="component" value="Unassembled WGS sequence"/>
</dbReference>
<evidence type="ECO:0000256" key="1">
    <source>
        <dbReference type="ARBA" id="ARBA00011353"/>
    </source>
</evidence>
<evidence type="ECO:0000256" key="2">
    <source>
        <dbReference type="SAM" id="MobiDB-lite"/>
    </source>
</evidence>
<dbReference type="VEuPathDB" id="FungiDB:P174DRAFT_84534"/>
<dbReference type="Gene3D" id="2.40.50.40">
    <property type="match status" value="1"/>
</dbReference>
<keyword evidence="4" id="KW-1185">Reference proteome</keyword>
<dbReference type="EMBL" id="MSZS01000002">
    <property type="protein sequence ID" value="PKX96628.1"/>
    <property type="molecule type" value="Genomic_DNA"/>
</dbReference>
<evidence type="ECO:0000313" key="4">
    <source>
        <dbReference type="Proteomes" id="UP000234474"/>
    </source>
</evidence>
<dbReference type="SUPFAM" id="SSF54160">
    <property type="entry name" value="Chromo domain-like"/>
    <property type="match status" value="1"/>
</dbReference>
<name>A0A2I1CGA7_ASPN1</name>
<organism evidence="3 4">
    <name type="scientific">Aspergillus novofumigatus (strain IBT 16806)</name>
    <dbReference type="NCBI Taxonomy" id="1392255"/>
    <lineage>
        <taxon>Eukaryota</taxon>
        <taxon>Fungi</taxon>
        <taxon>Dikarya</taxon>
        <taxon>Ascomycota</taxon>
        <taxon>Pezizomycotina</taxon>
        <taxon>Eurotiomycetes</taxon>
        <taxon>Eurotiomycetidae</taxon>
        <taxon>Eurotiales</taxon>
        <taxon>Aspergillaceae</taxon>
        <taxon>Aspergillus</taxon>
        <taxon>Aspergillus subgen. Fumigati</taxon>
    </lineage>
</organism>
<evidence type="ECO:0000313" key="3">
    <source>
        <dbReference type="EMBL" id="PKX96628.1"/>
    </source>
</evidence>
<evidence type="ECO:0008006" key="5">
    <source>
        <dbReference type="Google" id="ProtNLM"/>
    </source>
</evidence>
<feature type="compositionally biased region" description="Basic and acidic residues" evidence="2">
    <location>
        <begin position="136"/>
        <end position="147"/>
    </location>
</feature>
<feature type="region of interest" description="Disordered" evidence="2">
    <location>
        <begin position="96"/>
        <end position="201"/>
    </location>
</feature>
<sequence>MMWRKRKAASPASSDPADNSRKKRWKEVYVISSSDDENDENDDSRSNLDEDEWYINCILDESESQYLIDWEGPWSPTWEPKENANEAAIKVWEEKKKETNNSLSRIHPDNSSPIRLTNSRCESRSSLSPGPTIAESRVEPPRAHDRSPSPLFVPIDEGPHPEENTSQALTQPDQAPAFSQELKGPRPGASKGIKHRPPLSVTTPNHSGCVFEYITGSSIPSRYRLPGEIAEPNSPVESKVASSIIRATQTPSQAIVGNRNRPGEEVAETPPCVTNIPKSQGTRVISGTRSSGSQLLSGTSWSPDC</sequence>
<comment type="caution">
    <text evidence="3">The sequence shown here is derived from an EMBL/GenBank/DDBJ whole genome shotgun (WGS) entry which is preliminary data.</text>
</comment>
<feature type="compositionally biased region" description="Polar residues" evidence="2">
    <location>
        <begin position="100"/>
        <end position="129"/>
    </location>
</feature>